<dbReference type="FunCoup" id="A0A371RJD1">
    <property type="interactions" value="103"/>
</dbReference>
<evidence type="ECO:0000313" key="4">
    <source>
        <dbReference type="Proteomes" id="UP000264589"/>
    </source>
</evidence>
<feature type="signal peptide" evidence="1">
    <location>
        <begin position="1"/>
        <end position="20"/>
    </location>
</feature>
<dbReference type="Proteomes" id="UP000264589">
    <property type="component" value="Unassembled WGS sequence"/>
</dbReference>
<evidence type="ECO:0000256" key="1">
    <source>
        <dbReference type="SAM" id="SignalP"/>
    </source>
</evidence>
<dbReference type="AlphaFoldDB" id="A0A371RJD1"/>
<sequence length="197" mass="20988">MFRFTAPILGAALLLSAASAQETPDISSISSGEYVMDKTHGYVTFSYSHLGYSHPILRFDEVDASVTLDSGNPAASSLSVAIDPASVNSGIEKFDTHLKSGDMFDVESYPGITFTSTAIDLDAGTLTGDLTIKDVTKPVTLDVTLNGAGEHPMKGSDHFGITATATVDRRDWGLDYFAPAVGTDVDIRIEAEFEKTK</sequence>
<dbReference type="OrthoDB" id="9811006at2"/>
<dbReference type="PANTHER" id="PTHR34406">
    <property type="entry name" value="PROTEIN YCEI"/>
    <property type="match status" value="1"/>
</dbReference>
<organism evidence="3 4">
    <name type="scientific">Parvularcula marina</name>
    <dbReference type="NCBI Taxonomy" id="2292771"/>
    <lineage>
        <taxon>Bacteria</taxon>
        <taxon>Pseudomonadati</taxon>
        <taxon>Pseudomonadota</taxon>
        <taxon>Alphaproteobacteria</taxon>
        <taxon>Parvularculales</taxon>
        <taxon>Parvularculaceae</taxon>
        <taxon>Parvularcula</taxon>
    </lineage>
</organism>
<dbReference type="EMBL" id="QUQO01000001">
    <property type="protein sequence ID" value="RFB05558.1"/>
    <property type="molecule type" value="Genomic_DNA"/>
</dbReference>
<dbReference type="RefSeq" id="WP_116392191.1">
    <property type="nucleotide sequence ID" value="NZ_QUQO01000001.1"/>
</dbReference>
<keyword evidence="4" id="KW-1185">Reference proteome</keyword>
<name>A0A371RJD1_9PROT</name>
<dbReference type="PANTHER" id="PTHR34406:SF1">
    <property type="entry name" value="PROTEIN YCEI"/>
    <property type="match status" value="1"/>
</dbReference>
<feature type="domain" description="Lipid/polyisoprenoid-binding YceI-like" evidence="2">
    <location>
        <begin position="33"/>
        <end position="194"/>
    </location>
</feature>
<proteinExistence type="predicted"/>
<protein>
    <submittedName>
        <fullName evidence="3">Polyisoprenoid-binding protein</fullName>
    </submittedName>
</protein>
<evidence type="ECO:0000313" key="3">
    <source>
        <dbReference type="EMBL" id="RFB05558.1"/>
    </source>
</evidence>
<feature type="chain" id="PRO_5016588122" evidence="1">
    <location>
        <begin position="21"/>
        <end position="197"/>
    </location>
</feature>
<dbReference type="InterPro" id="IPR007372">
    <property type="entry name" value="Lipid/polyisoprenoid-bd_YceI"/>
</dbReference>
<comment type="caution">
    <text evidence="3">The sequence shown here is derived from an EMBL/GenBank/DDBJ whole genome shotgun (WGS) entry which is preliminary data.</text>
</comment>
<dbReference type="Pfam" id="PF04264">
    <property type="entry name" value="YceI"/>
    <property type="match status" value="1"/>
</dbReference>
<dbReference type="SMART" id="SM00867">
    <property type="entry name" value="YceI"/>
    <property type="match status" value="1"/>
</dbReference>
<keyword evidence="1" id="KW-0732">Signal</keyword>
<dbReference type="InParanoid" id="A0A371RJD1"/>
<dbReference type="InterPro" id="IPR036761">
    <property type="entry name" value="TTHA0802/YceI-like_sf"/>
</dbReference>
<dbReference type="SUPFAM" id="SSF101874">
    <property type="entry name" value="YceI-like"/>
    <property type="match status" value="1"/>
</dbReference>
<gene>
    <name evidence="3" type="ORF">DX908_09950</name>
</gene>
<evidence type="ECO:0000259" key="2">
    <source>
        <dbReference type="SMART" id="SM00867"/>
    </source>
</evidence>
<dbReference type="Gene3D" id="2.40.128.110">
    <property type="entry name" value="Lipid/polyisoprenoid-binding, YceI-like"/>
    <property type="match status" value="1"/>
</dbReference>
<accession>A0A371RJD1</accession>
<reference evidence="3 4" key="1">
    <citation type="submission" date="2018-08" db="EMBL/GenBank/DDBJ databases">
        <title>Parvularcula sp. SM1705, isolated from surface water of the South Sea China.</title>
        <authorList>
            <person name="Sun L."/>
        </authorList>
    </citation>
    <scope>NUCLEOTIDE SEQUENCE [LARGE SCALE GENOMIC DNA]</scope>
    <source>
        <strain evidence="3 4">SM1705</strain>
    </source>
</reference>